<dbReference type="Proteomes" id="UP000502004">
    <property type="component" value="Chromosome"/>
</dbReference>
<evidence type="ECO:0000313" key="1">
    <source>
        <dbReference type="EMBL" id="QIV95749.1"/>
    </source>
</evidence>
<name>A0AAE6YJA4_9GAMM</name>
<proteinExistence type="predicted"/>
<evidence type="ECO:0000313" key="2">
    <source>
        <dbReference type="Proteomes" id="UP000502004"/>
    </source>
</evidence>
<dbReference type="KEGG" id="aii:E4K63_02440"/>
<dbReference type="RefSeq" id="WP_133942420.1">
    <property type="nucleotide sequence ID" value="NZ_CP038241.1"/>
</dbReference>
<gene>
    <name evidence="1" type="ORF">E4K63_02440</name>
</gene>
<accession>A0AAE6YJA4</accession>
<keyword evidence="2" id="KW-1185">Reference proteome</keyword>
<dbReference type="AlphaFoldDB" id="A0AAE6YJA4"/>
<organism evidence="1 2">
    <name type="scientific">Allofrancisella inopinata</name>
    <dbReference type="NCBI Taxonomy" id="1085647"/>
    <lineage>
        <taxon>Bacteria</taxon>
        <taxon>Pseudomonadati</taxon>
        <taxon>Pseudomonadota</taxon>
        <taxon>Gammaproteobacteria</taxon>
        <taxon>Thiotrichales</taxon>
        <taxon>Francisellaceae</taxon>
        <taxon>Allofrancisella</taxon>
    </lineage>
</organism>
<sequence>MSYYDNLIENIKDISEHCGWGDYYTALGLPKGLCFGMAAMWGQAYLSDDVATFHKRLQLLTSWSYGLLNLSSHFEYFFHFYNFPMTRLIGGD</sequence>
<reference evidence="1 2" key="1">
    <citation type="submission" date="2019-03" db="EMBL/GenBank/DDBJ databases">
        <title>Complete Genome Sequence of Allofrancisella inopinata Strain SYSU YG23 Isolated from Water-Cooling Systems in China.</title>
        <authorList>
            <person name="Ohrman C."/>
            <person name="Uneklint I."/>
            <person name="Sjodin A."/>
        </authorList>
    </citation>
    <scope>NUCLEOTIDE SEQUENCE [LARGE SCALE GENOMIC DNA]</scope>
    <source>
        <strain evidence="1 2">SYSU YG23</strain>
    </source>
</reference>
<protein>
    <submittedName>
        <fullName evidence="1">Uncharacterized protein</fullName>
    </submittedName>
</protein>
<dbReference type="EMBL" id="CP038241">
    <property type="protein sequence ID" value="QIV95749.1"/>
    <property type="molecule type" value="Genomic_DNA"/>
</dbReference>